<accession>A0A179CR39</accession>
<proteinExistence type="predicted"/>
<feature type="transmembrane region" description="Helical" evidence="1">
    <location>
        <begin position="85"/>
        <end position="102"/>
    </location>
</feature>
<name>A0A179CR39_9LACO</name>
<dbReference type="InterPro" id="IPR038750">
    <property type="entry name" value="YczE/YyaS-like"/>
</dbReference>
<dbReference type="EMBL" id="LVKI01000019">
    <property type="protein sequence ID" value="OAQ07969.1"/>
    <property type="molecule type" value="Genomic_DNA"/>
</dbReference>
<dbReference type="Pfam" id="PF19700">
    <property type="entry name" value="DUF6198"/>
    <property type="match status" value="1"/>
</dbReference>
<comment type="caution">
    <text evidence="2">The sequence shown here is derived from an EMBL/GenBank/DDBJ whole genome shotgun (WGS) entry which is preliminary data.</text>
</comment>
<organism evidence="2 3">
    <name type="scientific">Ligilactobacillus aviarius</name>
    <dbReference type="NCBI Taxonomy" id="1606"/>
    <lineage>
        <taxon>Bacteria</taxon>
        <taxon>Bacillati</taxon>
        <taxon>Bacillota</taxon>
        <taxon>Bacilli</taxon>
        <taxon>Lactobacillales</taxon>
        <taxon>Lactobacillaceae</taxon>
        <taxon>Ligilactobacillus</taxon>
    </lineage>
</organism>
<gene>
    <name evidence="2" type="ORF">A3O14_04995</name>
</gene>
<dbReference type="PANTHER" id="PTHR40078">
    <property type="entry name" value="INTEGRAL MEMBRANE PROTEIN-RELATED"/>
    <property type="match status" value="1"/>
</dbReference>
<keyword evidence="1" id="KW-1133">Transmembrane helix</keyword>
<evidence type="ECO:0000313" key="3">
    <source>
        <dbReference type="Proteomes" id="UP000078520"/>
    </source>
</evidence>
<sequence>MEIHDISKLELAIYFGLSIIINSFGNALTVALNLGSPLWTATCVNVSQTIHWSLGNIMVIWGALLIIINTILIRKIDLKRIGKSIIFMVLFSYLVSWLSSILKHSLVMTMNLPMRILFDLFGICLVSLGVSMYQRVNWMLHPADDLMQIVRFKFFNGNSTKAMFAVYLPAIIIVAITFLISHQIVAINIGTIFGLLFQGPMIGICDRICFKRLKHHNLDH</sequence>
<dbReference type="RefSeq" id="WP_064208735.1">
    <property type="nucleotide sequence ID" value="NZ_CANCXF010000001.1"/>
</dbReference>
<dbReference type="AlphaFoldDB" id="A0A179CR39"/>
<dbReference type="OrthoDB" id="3237813at2"/>
<feature type="transmembrane region" description="Helical" evidence="1">
    <location>
        <begin position="52"/>
        <end position="73"/>
    </location>
</feature>
<evidence type="ECO:0000256" key="1">
    <source>
        <dbReference type="SAM" id="Phobius"/>
    </source>
</evidence>
<protein>
    <recommendedName>
        <fullName evidence="4">Sugar specific permease</fullName>
    </recommendedName>
</protein>
<dbReference type="PANTHER" id="PTHR40078:SF1">
    <property type="entry name" value="INTEGRAL MEMBRANE PROTEIN"/>
    <property type="match status" value="1"/>
</dbReference>
<keyword evidence="1" id="KW-0472">Membrane</keyword>
<dbReference type="Proteomes" id="UP000078520">
    <property type="component" value="Unassembled WGS sequence"/>
</dbReference>
<feature type="transmembrane region" description="Helical" evidence="1">
    <location>
        <begin position="186"/>
        <end position="205"/>
    </location>
</feature>
<reference evidence="3" key="1">
    <citation type="submission" date="2016-03" db="EMBL/GenBank/DDBJ databases">
        <authorList>
            <person name="Johnson T.J."/>
            <person name="Youmans B."/>
            <person name="Case K."/>
            <person name="Noll S."/>
        </authorList>
    </citation>
    <scope>NUCLEOTIDE SEQUENCE [LARGE SCALE GENOMIC DNA]</scope>
    <source>
        <strain evidence="3">UMNLAv8</strain>
    </source>
</reference>
<feature type="transmembrane region" description="Helical" evidence="1">
    <location>
        <begin position="114"/>
        <end position="133"/>
    </location>
</feature>
<evidence type="ECO:0008006" key="4">
    <source>
        <dbReference type="Google" id="ProtNLM"/>
    </source>
</evidence>
<feature type="transmembrane region" description="Helical" evidence="1">
    <location>
        <begin position="162"/>
        <end position="180"/>
    </location>
</feature>
<feature type="transmembrane region" description="Helical" evidence="1">
    <location>
        <begin position="12"/>
        <end position="32"/>
    </location>
</feature>
<keyword evidence="1" id="KW-0812">Transmembrane</keyword>
<evidence type="ECO:0000313" key="2">
    <source>
        <dbReference type="EMBL" id="OAQ07969.1"/>
    </source>
</evidence>